<name>A0AA97FD52_9EURY</name>
<evidence type="ECO:0000313" key="2">
    <source>
        <dbReference type="Proteomes" id="UP001301797"/>
    </source>
</evidence>
<dbReference type="Proteomes" id="UP001301797">
    <property type="component" value="Chromosome"/>
</dbReference>
<gene>
    <name evidence="1" type="ORF">F1737_06290</name>
</gene>
<protein>
    <submittedName>
        <fullName evidence="1">Uncharacterized protein</fullName>
    </submittedName>
</protein>
<organism evidence="1 2">
    <name type="scientific">Methanochimaera problematica</name>
    <dbReference type="NCBI Taxonomy" id="2609417"/>
    <lineage>
        <taxon>Archaea</taxon>
        <taxon>Methanobacteriati</taxon>
        <taxon>Methanobacteriota</taxon>
        <taxon>Stenosarchaea group</taxon>
        <taxon>Methanomicrobia</taxon>
        <taxon>Methanomicrobiales</taxon>
        <taxon>Methanomicrobiaceae</taxon>
        <taxon>Methanochimaera</taxon>
    </lineage>
</organism>
<reference evidence="1 2" key="1">
    <citation type="submission" date="2019-09" db="EMBL/GenBank/DDBJ databases">
        <title>The complete genome of Methanoplanus sp. FWC-SCC4.</title>
        <authorList>
            <person name="Chen S.-C."/>
            <person name="Zhou Y.-Z."/>
            <person name="Lai M.-C."/>
        </authorList>
    </citation>
    <scope>NUCLEOTIDE SEQUENCE [LARGE SCALE GENOMIC DNA]</scope>
    <source>
        <strain evidence="1 2">FWC-SCC4</strain>
    </source>
</reference>
<accession>A0AA97FD52</accession>
<dbReference type="RefSeq" id="WP_317135764.1">
    <property type="nucleotide sequence ID" value="NZ_CP043875.1"/>
</dbReference>
<evidence type="ECO:0000313" key="1">
    <source>
        <dbReference type="EMBL" id="WOF16352.1"/>
    </source>
</evidence>
<dbReference type="GeneID" id="85229772"/>
<keyword evidence="2" id="KW-1185">Reference proteome</keyword>
<dbReference type="KEGG" id="mefw:F1737_06290"/>
<proteinExistence type="predicted"/>
<dbReference type="EMBL" id="CP043875">
    <property type="protein sequence ID" value="WOF16352.1"/>
    <property type="molecule type" value="Genomic_DNA"/>
</dbReference>
<dbReference type="AlphaFoldDB" id="A0AA97FD52"/>
<sequence length="522" mass="60198">MMKKNDLIQDLTTYHSLNENQERNLNKIVEISNKFHEEADLGLNNSLVIDKNTIVLESSHQPNFIPYPGTFKKAFLLDWFREKIGEQKGDAIALYGFLDQNLSTASLLYQNQIPGFKKTGKKKIGFNIGKDSSWKCFNKINKPDHDLWEKEINGIKEYYLEYAKKNNSKIPTVTNNIDDIDELLWKSYERAGNFSDVNAFIYSKFCREILDLNINFFRYSDIHNEKLFVDECRWILQNLEKYNRVYNNAIESRGLNIKKAAEFQIPLWYHCECGRKIPLFAGADNSSVGECLTCGKKHNLFLGSEYEWVEKYYDKMGLNAVMRDIVFSEGLGESLYISGKGGSLEYGIISHEILKAFQYNIPVILSWFSNDYYIGAVHYYSLCVLKNSFKIQIKDILDNSTNDKISSITSDISDKIQLLKNNGEDFKKIEYKYNNLINMLYNIQKSFASVPSFYDLLVCTDLSSIKEKWRNSVEISDIETIEKSGTYAIISDVCYGTDFMAGISPENICLIHRNISSLGGFE</sequence>